<dbReference type="PANTHER" id="PTHR11738">
    <property type="entry name" value="MHC CLASS I NK CELL RECEPTOR"/>
    <property type="match status" value="1"/>
</dbReference>
<keyword evidence="3" id="KW-0472">Membrane</keyword>
<organism evidence="5 6">
    <name type="scientific">Apodemus speciosus</name>
    <name type="common">Large Japanese field mouse</name>
    <dbReference type="NCBI Taxonomy" id="105296"/>
    <lineage>
        <taxon>Eukaryota</taxon>
        <taxon>Metazoa</taxon>
        <taxon>Chordata</taxon>
        <taxon>Craniata</taxon>
        <taxon>Vertebrata</taxon>
        <taxon>Euteleostomi</taxon>
        <taxon>Mammalia</taxon>
        <taxon>Eutheria</taxon>
        <taxon>Euarchontoglires</taxon>
        <taxon>Glires</taxon>
        <taxon>Rodentia</taxon>
        <taxon>Myomorpha</taxon>
        <taxon>Muroidea</taxon>
        <taxon>Muridae</taxon>
        <taxon>Murinae</taxon>
        <taxon>Apodemus</taxon>
    </lineage>
</organism>
<evidence type="ECO:0000256" key="2">
    <source>
        <dbReference type="ARBA" id="ARBA00023319"/>
    </source>
</evidence>
<keyword evidence="4" id="KW-0732">Signal</keyword>
<dbReference type="InterPro" id="IPR050412">
    <property type="entry name" value="Ig-like_Receptors_ImmuneReg"/>
</dbReference>
<reference evidence="5 6" key="1">
    <citation type="submission" date="2024-08" db="EMBL/GenBank/DDBJ databases">
        <title>The draft genome of Apodemus speciosus.</title>
        <authorList>
            <person name="Nabeshima K."/>
            <person name="Suzuki S."/>
            <person name="Onuma M."/>
        </authorList>
    </citation>
    <scope>NUCLEOTIDE SEQUENCE [LARGE SCALE GENOMIC DNA]</scope>
    <source>
        <strain evidence="5">IB14-021</strain>
    </source>
</reference>
<keyword evidence="3" id="KW-1133">Transmembrane helix</keyword>
<dbReference type="Proteomes" id="UP001623349">
    <property type="component" value="Unassembled WGS sequence"/>
</dbReference>
<feature type="chain" id="PRO_5045432871" evidence="4">
    <location>
        <begin position="21"/>
        <end position="178"/>
    </location>
</feature>
<evidence type="ECO:0000256" key="3">
    <source>
        <dbReference type="SAM" id="Phobius"/>
    </source>
</evidence>
<evidence type="ECO:0000256" key="4">
    <source>
        <dbReference type="SAM" id="SignalP"/>
    </source>
</evidence>
<protein>
    <submittedName>
        <fullName evidence="5">Predicted gene, 49339</fullName>
    </submittedName>
</protein>
<sequence>MMAMLTLLLYLGLIVEPGTAGEAGILPKPIIWAEPGSLIALDTPVIIWCQGSWEAENYFLYKERSGDPWDIQFPLETRNKAKFNIQHMTTKYAGIYKCYYRSSAGFSEHSDAMELVMTDSIDKPPTHTEDEAPASHHQDHTVENLIRMVLAALVLVTLVILLLEAWTFKKVEKDAAMR</sequence>
<feature type="signal peptide" evidence="4">
    <location>
        <begin position="1"/>
        <end position="20"/>
    </location>
</feature>
<accession>A0ABQ0F743</accession>
<dbReference type="Pfam" id="PF13895">
    <property type="entry name" value="Ig_2"/>
    <property type="match status" value="1"/>
</dbReference>
<keyword evidence="3" id="KW-0812">Transmembrane</keyword>
<gene>
    <name evidence="5" type="ORF">APTSU1_001032400</name>
</gene>
<keyword evidence="6" id="KW-1185">Reference proteome</keyword>
<proteinExistence type="predicted"/>
<dbReference type="PANTHER" id="PTHR11738:SF181">
    <property type="entry name" value="LEUKOCYTE IMMUNOGLOBULIN-LIKE RECEPTOR SUBFAMILY B MEMBER 4A-RELATED"/>
    <property type="match status" value="1"/>
</dbReference>
<comment type="caution">
    <text evidence="5">The sequence shown here is derived from an EMBL/GenBank/DDBJ whole genome shotgun (WGS) entry which is preliminary data.</text>
</comment>
<dbReference type="Gene3D" id="2.60.40.10">
    <property type="entry name" value="Immunoglobulins"/>
    <property type="match status" value="1"/>
</dbReference>
<keyword evidence="1" id="KW-1015">Disulfide bond</keyword>
<evidence type="ECO:0000256" key="1">
    <source>
        <dbReference type="ARBA" id="ARBA00023157"/>
    </source>
</evidence>
<dbReference type="InterPro" id="IPR013783">
    <property type="entry name" value="Ig-like_fold"/>
</dbReference>
<keyword evidence="2" id="KW-0393">Immunoglobulin domain</keyword>
<dbReference type="InterPro" id="IPR036179">
    <property type="entry name" value="Ig-like_dom_sf"/>
</dbReference>
<dbReference type="SUPFAM" id="SSF48726">
    <property type="entry name" value="Immunoglobulin"/>
    <property type="match status" value="1"/>
</dbReference>
<dbReference type="EMBL" id="BAAFST010000010">
    <property type="protein sequence ID" value="GAB1295090.1"/>
    <property type="molecule type" value="Genomic_DNA"/>
</dbReference>
<evidence type="ECO:0000313" key="5">
    <source>
        <dbReference type="EMBL" id="GAB1295090.1"/>
    </source>
</evidence>
<evidence type="ECO:0000313" key="6">
    <source>
        <dbReference type="Proteomes" id="UP001623349"/>
    </source>
</evidence>
<feature type="transmembrane region" description="Helical" evidence="3">
    <location>
        <begin position="145"/>
        <end position="168"/>
    </location>
</feature>
<name>A0ABQ0F743_APOSI</name>